<proteinExistence type="predicted"/>
<evidence type="ECO:0000313" key="1">
    <source>
        <dbReference type="EMBL" id="KAJ1885952.1"/>
    </source>
</evidence>
<dbReference type="EMBL" id="JANBPG010002392">
    <property type="protein sequence ID" value="KAJ1885952.1"/>
    <property type="molecule type" value="Genomic_DNA"/>
</dbReference>
<name>A0ACC1I5N5_9FUNG</name>
<evidence type="ECO:0000313" key="2">
    <source>
        <dbReference type="Proteomes" id="UP001150581"/>
    </source>
</evidence>
<comment type="caution">
    <text evidence="1">The sequence shown here is derived from an EMBL/GenBank/DDBJ whole genome shotgun (WGS) entry which is preliminary data.</text>
</comment>
<gene>
    <name evidence="1" type="primary">UTP22_2</name>
    <name evidence="1" type="ORF">LPJ66_009871</name>
</gene>
<reference evidence="1" key="1">
    <citation type="submission" date="2022-07" db="EMBL/GenBank/DDBJ databases">
        <title>Phylogenomic reconstructions and comparative analyses of Kickxellomycotina fungi.</title>
        <authorList>
            <person name="Reynolds N.K."/>
            <person name="Stajich J.E."/>
            <person name="Barry K."/>
            <person name="Grigoriev I.V."/>
            <person name="Crous P."/>
            <person name="Smith M.E."/>
        </authorList>
    </citation>
    <scope>NUCLEOTIDE SEQUENCE</scope>
    <source>
        <strain evidence="1">Benny 63K</strain>
    </source>
</reference>
<sequence length="646" mass="68955">QRALVLPRMAAFLVRRHFAAHAGAAADVLTREDRAAADREPPRAALPFAGTQPRALSLAPRLDGFVQTQGAGGAAFELALGALDELHHELGALEHQLPLRVLALHAAAPALRYASLAPPKPLRGGASDDAFVAPLPVAVEFVGSTRWPDDLVALHKVKAAFLLRLGACYAAAHPGAAVAAGDRLLGRGAGDGVVPRADDCFVDIGHAASGLTFRLWVLCDREGALLEKRARDLRLVPALHAQASAYEDAHRRWLLTCVWRPRHHRLVLSLCQRHHPAASLTMRLLKRWLASHMLLATPGAVPEEVAELLVAHVFSASEAAPASACAGLARCLRVLAEWRWKDDLCVADFSAPEHEGDDEGAARASSDPAVTGVWANVQGMGGEARKPLQLAFDAAAARGALRGGLRVATEDDPEAQWWPPVSAVATRRLAVLARASLACIDLCVEDGCDDRLPEMFTAPMADYDFIIKLDLDAVSRRYEQPPKSAFATGASQPEDAEELAAGGKRPAEKEVFKNLLPATAAGRQIGGAHGFKTRANPFGQPGMVGFDPIALFVRDLHAVYGDSLMLFNDVYGGSVIAGLWNPAVVAKPAAFACNLNANMAPVPKEEMEPSAGSKKPLVRFNMPAVIEEIIRLGDGLVEDVVIQRDL</sequence>
<dbReference type="Proteomes" id="UP001150581">
    <property type="component" value="Unassembled WGS sequence"/>
</dbReference>
<accession>A0ACC1I5N5</accession>
<protein>
    <submittedName>
        <fullName evidence="1">U3 snoRNP protein</fullName>
    </submittedName>
</protein>
<organism evidence="1 2">
    <name type="scientific">Kickxella alabastrina</name>
    <dbReference type="NCBI Taxonomy" id="61397"/>
    <lineage>
        <taxon>Eukaryota</taxon>
        <taxon>Fungi</taxon>
        <taxon>Fungi incertae sedis</taxon>
        <taxon>Zoopagomycota</taxon>
        <taxon>Kickxellomycotina</taxon>
        <taxon>Kickxellomycetes</taxon>
        <taxon>Kickxellales</taxon>
        <taxon>Kickxellaceae</taxon>
        <taxon>Kickxella</taxon>
    </lineage>
</organism>
<feature type="non-terminal residue" evidence="1">
    <location>
        <position position="1"/>
    </location>
</feature>
<keyword evidence="2" id="KW-1185">Reference proteome</keyword>